<accession>A0A4Y7RVB1</accession>
<dbReference type="EMBL" id="QPFP01000430">
    <property type="protein sequence ID" value="TEB12652.1"/>
    <property type="molecule type" value="Genomic_DNA"/>
</dbReference>
<name>A0A4Y7RVB1_COPMI</name>
<organism evidence="1 2">
    <name type="scientific">Coprinellus micaceus</name>
    <name type="common">Glistening ink-cap mushroom</name>
    <name type="synonym">Coprinus micaceus</name>
    <dbReference type="NCBI Taxonomy" id="71717"/>
    <lineage>
        <taxon>Eukaryota</taxon>
        <taxon>Fungi</taxon>
        <taxon>Dikarya</taxon>
        <taxon>Basidiomycota</taxon>
        <taxon>Agaricomycotina</taxon>
        <taxon>Agaricomycetes</taxon>
        <taxon>Agaricomycetidae</taxon>
        <taxon>Agaricales</taxon>
        <taxon>Agaricineae</taxon>
        <taxon>Psathyrellaceae</taxon>
        <taxon>Coprinellus</taxon>
    </lineage>
</organism>
<evidence type="ECO:0000313" key="2">
    <source>
        <dbReference type="Proteomes" id="UP000298030"/>
    </source>
</evidence>
<comment type="caution">
    <text evidence="1">The sequence shown here is derived from an EMBL/GenBank/DDBJ whole genome shotgun (WGS) entry which is preliminary data.</text>
</comment>
<protein>
    <submittedName>
        <fullName evidence="1">Uncharacterized protein</fullName>
    </submittedName>
</protein>
<proteinExistence type="predicted"/>
<sequence length="90" mass="9828">MSLLMVASAGRKWTSATGTLKQSECDIDQGFSSVVHPHVSRSLGRTEALTPSLETRAGIRSLFGLHSLRDSSLHPSWRDLSPTLSHYLPP</sequence>
<keyword evidence="2" id="KW-1185">Reference proteome</keyword>
<gene>
    <name evidence="1" type="ORF">FA13DRAFT_978370</name>
</gene>
<reference evidence="1 2" key="1">
    <citation type="journal article" date="2019" name="Nat. Ecol. Evol.">
        <title>Megaphylogeny resolves global patterns of mushroom evolution.</title>
        <authorList>
            <person name="Varga T."/>
            <person name="Krizsan K."/>
            <person name="Foldi C."/>
            <person name="Dima B."/>
            <person name="Sanchez-Garcia M."/>
            <person name="Sanchez-Ramirez S."/>
            <person name="Szollosi G.J."/>
            <person name="Szarkandi J.G."/>
            <person name="Papp V."/>
            <person name="Albert L."/>
            <person name="Andreopoulos W."/>
            <person name="Angelini C."/>
            <person name="Antonin V."/>
            <person name="Barry K.W."/>
            <person name="Bougher N.L."/>
            <person name="Buchanan P."/>
            <person name="Buyck B."/>
            <person name="Bense V."/>
            <person name="Catcheside P."/>
            <person name="Chovatia M."/>
            <person name="Cooper J."/>
            <person name="Damon W."/>
            <person name="Desjardin D."/>
            <person name="Finy P."/>
            <person name="Geml J."/>
            <person name="Haridas S."/>
            <person name="Hughes K."/>
            <person name="Justo A."/>
            <person name="Karasinski D."/>
            <person name="Kautmanova I."/>
            <person name="Kiss B."/>
            <person name="Kocsube S."/>
            <person name="Kotiranta H."/>
            <person name="LaButti K.M."/>
            <person name="Lechner B.E."/>
            <person name="Liimatainen K."/>
            <person name="Lipzen A."/>
            <person name="Lukacs Z."/>
            <person name="Mihaltcheva S."/>
            <person name="Morgado L.N."/>
            <person name="Niskanen T."/>
            <person name="Noordeloos M.E."/>
            <person name="Ohm R.A."/>
            <person name="Ortiz-Santana B."/>
            <person name="Ovrebo C."/>
            <person name="Racz N."/>
            <person name="Riley R."/>
            <person name="Savchenko A."/>
            <person name="Shiryaev A."/>
            <person name="Soop K."/>
            <person name="Spirin V."/>
            <person name="Szebenyi C."/>
            <person name="Tomsovsky M."/>
            <person name="Tulloss R.E."/>
            <person name="Uehling J."/>
            <person name="Grigoriev I.V."/>
            <person name="Vagvolgyi C."/>
            <person name="Papp T."/>
            <person name="Martin F.M."/>
            <person name="Miettinen O."/>
            <person name="Hibbett D.S."/>
            <person name="Nagy L.G."/>
        </authorList>
    </citation>
    <scope>NUCLEOTIDE SEQUENCE [LARGE SCALE GENOMIC DNA]</scope>
    <source>
        <strain evidence="1 2">FP101781</strain>
    </source>
</reference>
<dbReference type="AlphaFoldDB" id="A0A4Y7RVB1"/>
<dbReference type="Proteomes" id="UP000298030">
    <property type="component" value="Unassembled WGS sequence"/>
</dbReference>
<evidence type="ECO:0000313" key="1">
    <source>
        <dbReference type="EMBL" id="TEB12652.1"/>
    </source>
</evidence>